<dbReference type="GeneID" id="65072112"/>
<dbReference type="RefSeq" id="YP_010083102.1">
    <property type="nucleotide sequence ID" value="NC_055037.1"/>
</dbReference>
<proteinExistence type="predicted"/>
<organism evidence="2 3">
    <name type="scientific">Leuconostoc phage phiMH1</name>
    <dbReference type="NCBI Taxonomy" id="912321"/>
    <lineage>
        <taxon>Viruses</taxon>
        <taxon>Duplodnaviria</taxon>
        <taxon>Heunggongvirae</taxon>
        <taxon>Uroviricota</taxon>
        <taxon>Caudoviricetes</taxon>
        <taxon>Seongbukvirus</taxon>
        <taxon>Seongbukvirus MH1</taxon>
    </lineage>
</organism>
<evidence type="ECO:0000256" key="1">
    <source>
        <dbReference type="SAM" id="Coils"/>
    </source>
</evidence>
<sequence length="47" mass="5495">MKVNKMKPDLNSIVQTLLQENANLTLQNAQYKSLVEQYENQAKEEEK</sequence>
<protein>
    <submittedName>
        <fullName evidence="2">Uncharacterized protein</fullName>
    </submittedName>
</protein>
<dbReference type="Proteomes" id="UP000257750">
    <property type="component" value="Segment"/>
</dbReference>
<evidence type="ECO:0000313" key="2">
    <source>
        <dbReference type="EMBL" id="ADP69240.1"/>
    </source>
</evidence>
<evidence type="ECO:0000313" key="3">
    <source>
        <dbReference type="Proteomes" id="UP000257750"/>
    </source>
</evidence>
<name>E3W8H3_9CAUD</name>
<dbReference type="KEGG" id="vg:65072112"/>
<keyword evidence="3" id="KW-1185">Reference proteome</keyword>
<reference evidence="2 3" key="1">
    <citation type="journal article" date="2010" name="Arch. Virol.">
        <title>Complete genome sequence of ?MH1, a Leuconostoc temperate phage.</title>
        <authorList>
            <person name="Jang S.H."/>
            <person name="Hwang M.H."/>
            <person name="Chang H.I."/>
        </authorList>
    </citation>
    <scope>NUCLEOTIDE SEQUENCE [LARGE SCALE GENOMIC DNA]</scope>
</reference>
<feature type="coiled-coil region" evidence="1">
    <location>
        <begin position="14"/>
        <end position="41"/>
    </location>
</feature>
<accession>E3W8H3</accession>
<keyword evidence="1" id="KW-0175">Coiled coil</keyword>
<dbReference type="EMBL" id="HM596271">
    <property type="protein sequence ID" value="ADP69240.1"/>
    <property type="molecule type" value="Genomic_DNA"/>
</dbReference>